<evidence type="ECO:0000313" key="1">
    <source>
        <dbReference type="EMBL" id="MBW8270296.1"/>
    </source>
</evidence>
<dbReference type="SUPFAM" id="SSF46626">
    <property type="entry name" value="Cytochrome c"/>
    <property type="match status" value="1"/>
</dbReference>
<organism evidence="1 2">
    <name type="scientific">Caldovatus aquaticus</name>
    <dbReference type="NCBI Taxonomy" id="2865671"/>
    <lineage>
        <taxon>Bacteria</taxon>
        <taxon>Pseudomonadati</taxon>
        <taxon>Pseudomonadota</taxon>
        <taxon>Alphaproteobacteria</taxon>
        <taxon>Acetobacterales</taxon>
        <taxon>Roseomonadaceae</taxon>
        <taxon>Caldovatus</taxon>
    </lineage>
</organism>
<comment type="caution">
    <text evidence="1">The sequence shown here is derived from an EMBL/GenBank/DDBJ whole genome shotgun (WGS) entry which is preliminary data.</text>
</comment>
<dbReference type="Proteomes" id="UP001519924">
    <property type="component" value="Unassembled WGS sequence"/>
</dbReference>
<dbReference type="RefSeq" id="WP_220118038.1">
    <property type="nucleotide sequence ID" value="NZ_JAHZUY010000035.1"/>
</dbReference>
<keyword evidence="2" id="KW-1185">Reference proteome</keyword>
<protein>
    <recommendedName>
        <fullName evidence="3">Cytochrome c domain-containing protein</fullName>
    </recommendedName>
</protein>
<dbReference type="Gene3D" id="1.10.760.10">
    <property type="entry name" value="Cytochrome c-like domain"/>
    <property type="match status" value="1"/>
</dbReference>
<proteinExistence type="predicted"/>
<name>A0ABS7F3V1_9PROT</name>
<accession>A0ABS7F3V1</accession>
<gene>
    <name evidence="1" type="ORF">K1J50_12460</name>
</gene>
<evidence type="ECO:0000313" key="2">
    <source>
        <dbReference type="Proteomes" id="UP001519924"/>
    </source>
</evidence>
<dbReference type="InterPro" id="IPR036909">
    <property type="entry name" value="Cyt_c-like_dom_sf"/>
</dbReference>
<reference evidence="1 2" key="1">
    <citation type="submission" date="2021-08" db="EMBL/GenBank/DDBJ databases">
        <title>Caldovatus sediminis gen. nov., sp. nov., a moderately thermophilic bacterium isolated from a hot spring.</title>
        <authorList>
            <person name="Hu C.-J."/>
            <person name="Li W.-J."/>
            <person name="Xian W.-D."/>
        </authorList>
    </citation>
    <scope>NUCLEOTIDE SEQUENCE [LARGE SCALE GENOMIC DNA]</scope>
    <source>
        <strain evidence="1 2">SYSU G05006</strain>
    </source>
</reference>
<sequence length="160" mass="17271">MTLTRAVIASLVLAAVVLFGQKHGLWGVREAPAPPPPTPAALAFRRAQEEAAARAEAARAEAARLAAVTQPAETPEVLPPGEGREEVFGACTACHSTAIIRRSRFTRQQWDDLMDWMVEKQGMNPLDAEQRRRIVDYLAAAFPAASGSAGRRAPNPFLTD</sequence>
<evidence type="ECO:0008006" key="3">
    <source>
        <dbReference type="Google" id="ProtNLM"/>
    </source>
</evidence>
<dbReference type="EMBL" id="JAHZUY010000035">
    <property type="protein sequence ID" value="MBW8270296.1"/>
    <property type="molecule type" value="Genomic_DNA"/>
</dbReference>